<keyword evidence="1" id="KW-0433">Leucine-rich repeat</keyword>
<dbReference type="InterPro" id="IPR001611">
    <property type="entry name" value="Leu-rich_rpt"/>
</dbReference>
<dbReference type="PANTHER" id="PTHR44329:SF214">
    <property type="entry name" value="PROTEIN KINASE DOMAIN-CONTAINING PROTEIN"/>
    <property type="match status" value="1"/>
</dbReference>
<accession>A0A3R7GDX6</accession>
<dbReference type="SUPFAM" id="SSF52075">
    <property type="entry name" value="Outer arm dynein light chain 1"/>
    <property type="match status" value="1"/>
</dbReference>
<feature type="transmembrane region" description="Helical" evidence="4">
    <location>
        <begin position="227"/>
        <end position="248"/>
    </location>
</feature>
<feature type="domain" description="Protein kinase" evidence="5">
    <location>
        <begin position="307"/>
        <end position="569"/>
    </location>
</feature>
<proteinExistence type="predicted"/>
<protein>
    <recommendedName>
        <fullName evidence="5">Protein kinase domain-containing protein</fullName>
    </recommendedName>
</protein>
<evidence type="ECO:0000313" key="7">
    <source>
        <dbReference type="Proteomes" id="UP000284657"/>
    </source>
</evidence>
<organism evidence="6 7">
    <name type="scientific">Phytophthora kernoviae</name>
    <dbReference type="NCBI Taxonomy" id="325452"/>
    <lineage>
        <taxon>Eukaryota</taxon>
        <taxon>Sar</taxon>
        <taxon>Stramenopiles</taxon>
        <taxon>Oomycota</taxon>
        <taxon>Peronosporomycetes</taxon>
        <taxon>Peronosporales</taxon>
        <taxon>Peronosporaceae</taxon>
        <taxon>Phytophthora</taxon>
    </lineage>
</organism>
<dbReference type="Pfam" id="PF07714">
    <property type="entry name" value="PK_Tyr_Ser-Thr"/>
    <property type="match status" value="1"/>
</dbReference>
<gene>
    <name evidence="6" type="ORF">BBJ29_005226</name>
</gene>
<evidence type="ECO:0000256" key="1">
    <source>
        <dbReference type="ARBA" id="ARBA00022614"/>
    </source>
</evidence>
<comment type="caution">
    <text evidence="6">The sequence shown here is derived from an EMBL/GenBank/DDBJ whole genome shotgun (WGS) entry which is preliminary data.</text>
</comment>
<dbReference type="SUPFAM" id="SSF56112">
    <property type="entry name" value="Protein kinase-like (PK-like)"/>
    <property type="match status" value="1"/>
</dbReference>
<reference evidence="6 7" key="1">
    <citation type="submission" date="2018-07" db="EMBL/GenBank/DDBJ databases">
        <title>Genome sequencing of oomycete isolates from Chile give support for New Zealand origin for Phytophthora kernoviae and make available the first Nothophytophthora sp. genome.</title>
        <authorList>
            <person name="Studholme D.J."/>
            <person name="Sanfuentes E."/>
            <person name="Panda P."/>
            <person name="Hill R."/>
            <person name="Sambles C."/>
            <person name="Grant M."/>
            <person name="Williams N.M."/>
            <person name="Mcdougal R.L."/>
        </authorList>
    </citation>
    <scope>NUCLEOTIDE SEQUENCE [LARGE SCALE GENOMIC DNA]</scope>
    <source>
        <strain evidence="6">Chile7</strain>
    </source>
</reference>
<name>A0A3R7GDX6_9STRA</name>
<dbReference type="InterPro" id="IPR032675">
    <property type="entry name" value="LRR_dom_sf"/>
</dbReference>
<evidence type="ECO:0000313" key="6">
    <source>
        <dbReference type="EMBL" id="RLN47369.1"/>
    </source>
</evidence>
<feature type="region of interest" description="Disordered" evidence="3">
    <location>
        <begin position="258"/>
        <end position="280"/>
    </location>
</feature>
<feature type="compositionally biased region" description="Polar residues" evidence="3">
    <location>
        <begin position="269"/>
        <end position="280"/>
    </location>
</feature>
<sequence>MGSKSSISQLAPQIAAMRRCTWALQALPLLFAAWSTLPYVQSANIHVKLRRAHHQSSKHHNLEAVADTFALSESSSTESSTIDLVGLGLTSWSDIESNVTDQTEILNASHNLIQDVSGTNLSSATDLVSIDLSSNNLTSVVGVIFPSNLTTLDLSNNSIKSFEVRETDFTLLSNLSGFKMDNLEQSDCPTSSASTETIGNVQICVVSDYVFQTAYFRTKSAWQAGKGVIYLSVIVSALISLWFLALLVGHTIKRKQNSAKDLEQRDTMETSYSTQSRNWSLSKQEDLPGDVRFDPEFTSLRIDPSDVMQVRTLAHGGFAMTSLVHLGDKQAVMKKVAMHAQGQDRDQMLAFMDEIRVCAKLDHPKVMGFLGIMWASPSDLAAIVEYVPHGSLNLFLKEKKSARKSSRSQFTWMQSTKEWPSKISLALQISEALVYLQSFSPPVIHGHLKAECVLLGSSWEVKLSGLGYKLDTSSFSGEDRVWVAPEVLASGQFDEKSDIYSFGVVLSELDCCKPPVSHRASRRQSVESGILPKPKFCDDCPPEILQIAQSCLEDDGGGRPTAMELYYSLRQLQRQSEAERRASTNK</sequence>
<dbReference type="InterPro" id="IPR001245">
    <property type="entry name" value="Ser-Thr/Tyr_kinase_cat_dom"/>
</dbReference>
<dbReference type="Proteomes" id="UP000284657">
    <property type="component" value="Unassembled WGS sequence"/>
</dbReference>
<dbReference type="GO" id="GO:0004674">
    <property type="term" value="F:protein serine/threonine kinase activity"/>
    <property type="evidence" value="ECO:0007669"/>
    <property type="project" value="TreeGrafter"/>
</dbReference>
<keyword evidence="4" id="KW-0472">Membrane</keyword>
<feature type="compositionally biased region" description="Basic and acidic residues" evidence="3">
    <location>
        <begin position="258"/>
        <end position="268"/>
    </location>
</feature>
<evidence type="ECO:0000256" key="3">
    <source>
        <dbReference type="SAM" id="MobiDB-lite"/>
    </source>
</evidence>
<keyword evidence="4" id="KW-1133">Transmembrane helix</keyword>
<dbReference type="InterPro" id="IPR011009">
    <property type="entry name" value="Kinase-like_dom_sf"/>
</dbReference>
<keyword evidence="4" id="KW-0812">Transmembrane</keyword>
<evidence type="ECO:0000259" key="5">
    <source>
        <dbReference type="PROSITE" id="PS50011"/>
    </source>
</evidence>
<keyword evidence="2" id="KW-0677">Repeat</keyword>
<dbReference type="InterPro" id="IPR000719">
    <property type="entry name" value="Prot_kinase_dom"/>
</dbReference>
<dbReference type="GO" id="GO:0005524">
    <property type="term" value="F:ATP binding"/>
    <property type="evidence" value="ECO:0007669"/>
    <property type="project" value="InterPro"/>
</dbReference>
<evidence type="ECO:0000256" key="4">
    <source>
        <dbReference type="SAM" id="Phobius"/>
    </source>
</evidence>
<dbReference type="InterPro" id="IPR051681">
    <property type="entry name" value="Ser/Thr_Kinases-Pseudokinases"/>
</dbReference>
<dbReference type="PROSITE" id="PS50011">
    <property type="entry name" value="PROTEIN_KINASE_DOM"/>
    <property type="match status" value="1"/>
</dbReference>
<dbReference type="AlphaFoldDB" id="A0A3R7GDX6"/>
<evidence type="ECO:0000256" key="2">
    <source>
        <dbReference type="ARBA" id="ARBA00022737"/>
    </source>
</evidence>
<dbReference type="EMBL" id="MBAD02002451">
    <property type="protein sequence ID" value="RLN47369.1"/>
    <property type="molecule type" value="Genomic_DNA"/>
</dbReference>
<dbReference type="PANTHER" id="PTHR44329">
    <property type="entry name" value="SERINE/THREONINE-PROTEIN KINASE TNNI3K-RELATED"/>
    <property type="match status" value="1"/>
</dbReference>
<dbReference type="Gene3D" id="3.80.10.10">
    <property type="entry name" value="Ribonuclease Inhibitor"/>
    <property type="match status" value="1"/>
</dbReference>
<dbReference type="PROSITE" id="PS51450">
    <property type="entry name" value="LRR"/>
    <property type="match status" value="1"/>
</dbReference>
<dbReference type="Gene3D" id="1.10.510.10">
    <property type="entry name" value="Transferase(Phosphotransferase) domain 1"/>
    <property type="match status" value="1"/>
</dbReference>